<dbReference type="GeneID" id="66052742"/>
<dbReference type="KEGG" id="cre:CHLRE_03g156550v5"/>
<gene>
    <name evidence="3" type="ORF">CHLRE_03g156550v5</name>
</gene>
<dbReference type="CDD" id="cd04371">
    <property type="entry name" value="DEP"/>
    <property type="match status" value="1"/>
</dbReference>
<proteinExistence type="predicted"/>
<feature type="domain" description="DEP" evidence="2">
    <location>
        <begin position="16"/>
        <end position="90"/>
    </location>
</feature>
<accession>A0A2K3DW24</accession>
<feature type="region of interest" description="Disordered" evidence="1">
    <location>
        <begin position="632"/>
        <end position="661"/>
    </location>
</feature>
<dbReference type="InterPro" id="IPR013897">
    <property type="entry name" value="Duc1"/>
</dbReference>
<feature type="region of interest" description="Disordered" evidence="1">
    <location>
        <begin position="99"/>
        <end position="127"/>
    </location>
</feature>
<dbReference type="InParanoid" id="A0A2K3DW24"/>
<feature type="compositionally biased region" description="Gly residues" evidence="1">
    <location>
        <begin position="169"/>
        <end position="185"/>
    </location>
</feature>
<dbReference type="PANTHER" id="PTHR34826:SF2">
    <property type="entry name" value="UPF0590 PROTEIN C409.17C"/>
    <property type="match status" value="1"/>
</dbReference>
<protein>
    <recommendedName>
        <fullName evidence="2">DEP domain-containing protein</fullName>
    </recommendedName>
</protein>
<dbReference type="AlphaFoldDB" id="A0A2K3DW24"/>
<feature type="region of interest" description="Disordered" evidence="1">
    <location>
        <begin position="141"/>
        <end position="185"/>
    </location>
</feature>
<dbReference type="Gramene" id="PNW84735">
    <property type="protein sequence ID" value="PNW84735"/>
    <property type="gene ID" value="CHLRE_03g156550v5"/>
</dbReference>
<feature type="region of interest" description="Disordered" evidence="1">
    <location>
        <begin position="1069"/>
        <end position="1129"/>
    </location>
</feature>
<evidence type="ECO:0000313" key="3">
    <source>
        <dbReference type="EMBL" id="PNW84735.1"/>
    </source>
</evidence>
<evidence type="ECO:0000256" key="1">
    <source>
        <dbReference type="SAM" id="MobiDB-lite"/>
    </source>
</evidence>
<dbReference type="OrthoDB" id="42898at2759"/>
<dbReference type="Gene3D" id="1.10.10.10">
    <property type="entry name" value="Winged helix-like DNA-binding domain superfamily/Winged helix DNA-binding domain"/>
    <property type="match status" value="1"/>
</dbReference>
<feature type="compositionally biased region" description="Gly residues" evidence="1">
    <location>
        <begin position="511"/>
        <end position="524"/>
    </location>
</feature>
<evidence type="ECO:0000259" key="2">
    <source>
        <dbReference type="PROSITE" id="PS50186"/>
    </source>
</evidence>
<feature type="compositionally biased region" description="Polar residues" evidence="1">
    <location>
        <begin position="154"/>
        <end position="165"/>
    </location>
</feature>
<dbReference type="EMBL" id="CM008964">
    <property type="protein sequence ID" value="PNW84735.1"/>
    <property type="molecule type" value="Genomic_DNA"/>
</dbReference>
<dbReference type="SMART" id="SM00049">
    <property type="entry name" value="DEP"/>
    <property type="match status" value="1"/>
</dbReference>
<dbReference type="PANTHER" id="PTHR34826">
    <property type="entry name" value="UPF0590 PROTEIN C409.17C"/>
    <property type="match status" value="1"/>
</dbReference>
<dbReference type="InterPro" id="IPR036388">
    <property type="entry name" value="WH-like_DNA-bd_sf"/>
</dbReference>
<feature type="region of interest" description="Disordered" evidence="1">
    <location>
        <begin position="505"/>
        <end position="532"/>
    </location>
</feature>
<sequence length="1129" mass="113075">MAPKTTEDLLQLATAMRGGVRIKDRRYLFRCYRACFVGQEAVAWLVAAGAAAGPAEAVALGNSMMEAGLFHHVVYEHRFEDDYLFYRFTDDNHVGGTAGAGAAPAPAAAPGLTPSGKRRADKVQQPAVSAPVAVAAAGAAASGAAPYSPRDSRGGSSTPPMQSPRTAVAGGGGLSGGVGGAGGGHVGLDTRVDVALGTAPSQDVSEACGGGAGGGAAGGGGAKALLLSEPRQDRSRQVMAGHLQQLQGRVTRMQQAAEAQKAIADILVSEVSSLRAEAAALRAGVSAASAAAGGAAAVAAHAQQQVAALRVLCFGLCACVLQQAVMSWLAEARAAAATAAVPPGAALLVMLGRGGPGCWGLALAVVVALAGLLVVLFPPPLSGQASAVAVAAAPAIAEGAAGKAGGAELLQQSLAAAAANAAAVPGGVDDAASEGWQILPPPLRRSLGERLLSSVYASAVGSARASTEAIGTGGAATAASEAATAGAAELSRALAQLPGEPGLPAPCVSSGSGGGAGGGAGGSGSSFSTARRAKEMARVLTAPLRLHLPRKRGKSAAATPAAGVSNCADEALPSAPQALRAHASGLHSASVSSRSGSGTAAIAAPGAGGPPALLALGGATATTNTVQLQASCAAGREPQARPAAFGTGHHDADDGSTEPAGTQLPQAHIPHAPGPADFCGWPDAPVLLTFNTAVVPEHAAAVAAVVAEAAAAGTATVEADAATAAGSEAAAAGSDAASCAEGAASDCPWAARRSLSTATSMSTPPQAAQPLAPSLLLRLPANDAARPIRVETDIFRGEVVVLLRGLATTPEDLFCGRRRMSWVAMQGRFKAPLCLDSVVTGQEFARPFRRLPAPWFVEKVLLSMARQVSPSMRVGPLSQPHMLMPLIAAAQVVNISTPGAQPHIMQAHEDVRLLCPALAVKAPAAAGGQRPATADARRRHYINPRNRAELRYDPGHVYTFHCYQQWVDLASYKLDFGYTYDLVRHLDGQPLQIMAKDVHSGKYLYNINVWNERLMPQTGAGSAGAGACNSEMAHGAANDAGTAATGAAAAAAAAMQDAEAAGSAASTASRCSDAGSFQDAEEEGEEVERERAARRRQVHGASNAGGEGGPAAWMLNADWGVPRKHTPPL</sequence>
<organism evidence="3 4">
    <name type="scientific">Chlamydomonas reinhardtii</name>
    <name type="common">Chlamydomonas smithii</name>
    <dbReference type="NCBI Taxonomy" id="3055"/>
    <lineage>
        <taxon>Eukaryota</taxon>
        <taxon>Viridiplantae</taxon>
        <taxon>Chlorophyta</taxon>
        <taxon>core chlorophytes</taxon>
        <taxon>Chlorophyceae</taxon>
        <taxon>CS clade</taxon>
        <taxon>Chlamydomonadales</taxon>
        <taxon>Chlamydomonadaceae</taxon>
        <taxon>Chlamydomonas</taxon>
    </lineage>
</organism>
<dbReference type="Pfam" id="PF08588">
    <property type="entry name" value="Duc1"/>
    <property type="match status" value="1"/>
</dbReference>
<evidence type="ECO:0000313" key="4">
    <source>
        <dbReference type="Proteomes" id="UP000006906"/>
    </source>
</evidence>
<dbReference type="STRING" id="3055.A0A2K3DW24"/>
<dbReference type="Proteomes" id="UP000006906">
    <property type="component" value="Chromosome 3"/>
</dbReference>
<name>A0A2K3DW24_CHLRE</name>
<dbReference type="RefSeq" id="XP_042925739.1">
    <property type="nucleotide sequence ID" value="XM_043060610.1"/>
</dbReference>
<dbReference type="GO" id="GO:0035556">
    <property type="term" value="P:intracellular signal transduction"/>
    <property type="evidence" value="ECO:0007669"/>
    <property type="project" value="InterPro"/>
</dbReference>
<keyword evidence="4" id="KW-1185">Reference proteome</keyword>
<reference evidence="3 4" key="1">
    <citation type="journal article" date="2007" name="Science">
        <title>The Chlamydomonas genome reveals the evolution of key animal and plant functions.</title>
        <authorList>
            <person name="Merchant S.S."/>
            <person name="Prochnik S.E."/>
            <person name="Vallon O."/>
            <person name="Harris E.H."/>
            <person name="Karpowicz S.J."/>
            <person name="Witman G.B."/>
            <person name="Terry A."/>
            <person name="Salamov A."/>
            <person name="Fritz-Laylin L.K."/>
            <person name="Marechal-Drouard L."/>
            <person name="Marshall W.F."/>
            <person name="Qu L.H."/>
            <person name="Nelson D.R."/>
            <person name="Sanderfoot A.A."/>
            <person name="Spalding M.H."/>
            <person name="Kapitonov V.V."/>
            <person name="Ren Q."/>
            <person name="Ferris P."/>
            <person name="Lindquist E."/>
            <person name="Shapiro H."/>
            <person name="Lucas S.M."/>
            <person name="Grimwood J."/>
            <person name="Schmutz J."/>
            <person name="Cardol P."/>
            <person name="Cerutti H."/>
            <person name="Chanfreau G."/>
            <person name="Chen C.L."/>
            <person name="Cognat V."/>
            <person name="Croft M.T."/>
            <person name="Dent R."/>
            <person name="Dutcher S."/>
            <person name="Fernandez E."/>
            <person name="Fukuzawa H."/>
            <person name="Gonzalez-Ballester D."/>
            <person name="Gonzalez-Halphen D."/>
            <person name="Hallmann A."/>
            <person name="Hanikenne M."/>
            <person name="Hippler M."/>
            <person name="Inwood W."/>
            <person name="Jabbari K."/>
            <person name="Kalanon M."/>
            <person name="Kuras R."/>
            <person name="Lefebvre P.A."/>
            <person name="Lemaire S.D."/>
            <person name="Lobanov A.V."/>
            <person name="Lohr M."/>
            <person name="Manuell A."/>
            <person name="Meier I."/>
            <person name="Mets L."/>
            <person name="Mittag M."/>
            <person name="Mittelmeier T."/>
            <person name="Moroney J.V."/>
            <person name="Moseley J."/>
            <person name="Napoli C."/>
            <person name="Nedelcu A.M."/>
            <person name="Niyogi K."/>
            <person name="Novoselov S.V."/>
            <person name="Paulsen I.T."/>
            <person name="Pazour G."/>
            <person name="Purton S."/>
            <person name="Ral J.P."/>
            <person name="Riano-Pachon D.M."/>
            <person name="Riekhof W."/>
            <person name="Rymarquis L."/>
            <person name="Schroda M."/>
            <person name="Stern D."/>
            <person name="Umen J."/>
            <person name="Willows R."/>
            <person name="Wilson N."/>
            <person name="Zimmer S.L."/>
            <person name="Allmer J."/>
            <person name="Balk J."/>
            <person name="Bisova K."/>
            <person name="Chen C.J."/>
            <person name="Elias M."/>
            <person name="Gendler K."/>
            <person name="Hauser C."/>
            <person name="Lamb M.R."/>
            <person name="Ledford H."/>
            <person name="Long J.C."/>
            <person name="Minagawa J."/>
            <person name="Page M.D."/>
            <person name="Pan J."/>
            <person name="Pootakham W."/>
            <person name="Roje S."/>
            <person name="Rose A."/>
            <person name="Stahlberg E."/>
            <person name="Terauchi A.M."/>
            <person name="Yang P."/>
            <person name="Ball S."/>
            <person name="Bowler C."/>
            <person name="Dieckmann C.L."/>
            <person name="Gladyshev V.N."/>
            <person name="Green P."/>
            <person name="Jorgensen R."/>
            <person name="Mayfield S."/>
            <person name="Mueller-Roeber B."/>
            <person name="Rajamani S."/>
            <person name="Sayre R.T."/>
            <person name="Brokstein P."/>
            <person name="Dubchak I."/>
            <person name="Goodstein D."/>
            <person name="Hornick L."/>
            <person name="Huang Y.W."/>
            <person name="Jhaveri J."/>
            <person name="Luo Y."/>
            <person name="Martinez D."/>
            <person name="Ngau W.C."/>
            <person name="Otillar B."/>
            <person name="Poliakov A."/>
            <person name="Porter A."/>
            <person name="Szajkowski L."/>
            <person name="Werner G."/>
            <person name="Zhou K."/>
            <person name="Grigoriev I.V."/>
            <person name="Rokhsar D.S."/>
            <person name="Grossman A.R."/>
        </authorList>
    </citation>
    <scope>NUCLEOTIDE SEQUENCE [LARGE SCALE GENOMIC DNA]</scope>
    <source>
        <strain evidence="4">CC-503</strain>
    </source>
</reference>
<dbReference type="InterPro" id="IPR000591">
    <property type="entry name" value="DEP_dom"/>
</dbReference>
<dbReference type="SUPFAM" id="SSF46785">
    <property type="entry name" value="Winged helix' DNA-binding domain"/>
    <property type="match status" value="1"/>
</dbReference>
<dbReference type="PROSITE" id="PS50186">
    <property type="entry name" value="DEP"/>
    <property type="match status" value="1"/>
</dbReference>
<dbReference type="Pfam" id="PF00610">
    <property type="entry name" value="DEP"/>
    <property type="match status" value="1"/>
</dbReference>
<feature type="compositionally biased region" description="Low complexity" evidence="1">
    <location>
        <begin position="100"/>
        <end position="111"/>
    </location>
</feature>
<dbReference type="InterPro" id="IPR036390">
    <property type="entry name" value="WH_DNA-bd_sf"/>
</dbReference>